<dbReference type="EMBL" id="BLKW01000004">
    <property type="protein sequence ID" value="GFG76282.1"/>
    <property type="molecule type" value="Genomic_DNA"/>
</dbReference>
<feature type="transmembrane region" description="Helical" evidence="6">
    <location>
        <begin position="170"/>
        <end position="195"/>
    </location>
</feature>
<protein>
    <recommendedName>
        <fullName evidence="7">Rieske domain-containing protein</fullName>
    </recommendedName>
</protein>
<organism evidence="8 9">
    <name type="scientific">Mycobacterium botniense</name>
    <dbReference type="NCBI Taxonomy" id="84962"/>
    <lineage>
        <taxon>Bacteria</taxon>
        <taxon>Bacillati</taxon>
        <taxon>Actinomycetota</taxon>
        <taxon>Actinomycetes</taxon>
        <taxon>Mycobacteriales</taxon>
        <taxon>Mycobacteriaceae</taxon>
        <taxon>Mycobacterium</taxon>
    </lineage>
</organism>
<keyword evidence="4" id="KW-0408">Iron</keyword>
<feature type="domain" description="Rieske" evidence="7">
    <location>
        <begin position="210"/>
        <end position="305"/>
    </location>
</feature>
<evidence type="ECO:0000256" key="1">
    <source>
        <dbReference type="ARBA" id="ARBA00022714"/>
    </source>
</evidence>
<feature type="transmembrane region" description="Helical" evidence="6">
    <location>
        <begin position="138"/>
        <end position="158"/>
    </location>
</feature>
<evidence type="ECO:0000256" key="4">
    <source>
        <dbReference type="ARBA" id="ARBA00023004"/>
    </source>
</evidence>
<dbReference type="GO" id="GO:0051537">
    <property type="term" value="F:2 iron, 2 sulfur cluster binding"/>
    <property type="evidence" value="ECO:0007669"/>
    <property type="project" value="UniProtKB-KW"/>
</dbReference>
<keyword evidence="1" id="KW-0001">2Fe-2S</keyword>
<keyword evidence="5" id="KW-0411">Iron-sulfur</keyword>
<name>A0A7I9Y2H7_9MYCO</name>
<keyword evidence="6" id="KW-1133">Transmembrane helix</keyword>
<dbReference type="GO" id="GO:0016705">
    <property type="term" value="F:oxidoreductase activity, acting on paired donors, with incorporation or reduction of molecular oxygen"/>
    <property type="evidence" value="ECO:0007669"/>
    <property type="project" value="UniProtKB-ARBA"/>
</dbReference>
<keyword evidence="6" id="KW-0472">Membrane</keyword>
<dbReference type="SUPFAM" id="SSF50022">
    <property type="entry name" value="ISP domain"/>
    <property type="match status" value="1"/>
</dbReference>
<evidence type="ECO:0000313" key="9">
    <source>
        <dbReference type="Proteomes" id="UP000465361"/>
    </source>
</evidence>
<dbReference type="AlphaFoldDB" id="A0A7I9Y2H7"/>
<dbReference type="InterPro" id="IPR050584">
    <property type="entry name" value="Cholesterol_7-desaturase"/>
</dbReference>
<dbReference type="GO" id="GO:0046872">
    <property type="term" value="F:metal ion binding"/>
    <property type="evidence" value="ECO:0007669"/>
    <property type="project" value="UniProtKB-KW"/>
</dbReference>
<evidence type="ECO:0000256" key="6">
    <source>
        <dbReference type="SAM" id="Phobius"/>
    </source>
</evidence>
<dbReference type="PROSITE" id="PS51296">
    <property type="entry name" value="RIESKE"/>
    <property type="match status" value="1"/>
</dbReference>
<evidence type="ECO:0000313" key="8">
    <source>
        <dbReference type="EMBL" id="GFG76282.1"/>
    </source>
</evidence>
<dbReference type="CDD" id="cd03528">
    <property type="entry name" value="Rieske_RO_ferredoxin"/>
    <property type="match status" value="1"/>
</dbReference>
<evidence type="ECO:0000259" key="7">
    <source>
        <dbReference type="PROSITE" id="PS51296"/>
    </source>
</evidence>
<dbReference type="InterPro" id="IPR017941">
    <property type="entry name" value="Rieske_2Fe-2S"/>
</dbReference>
<evidence type="ECO:0000256" key="5">
    <source>
        <dbReference type="ARBA" id="ARBA00023014"/>
    </source>
</evidence>
<gene>
    <name evidence="8" type="ORF">MBOT_36470</name>
</gene>
<dbReference type="InterPro" id="IPR019251">
    <property type="entry name" value="DUF2231_TM"/>
</dbReference>
<keyword evidence="3" id="KW-0560">Oxidoreductase</keyword>
<evidence type="ECO:0000256" key="2">
    <source>
        <dbReference type="ARBA" id="ARBA00022723"/>
    </source>
</evidence>
<proteinExistence type="predicted"/>
<dbReference type="PANTHER" id="PTHR21266:SF60">
    <property type="entry name" value="3-KETOSTEROID-9-ALPHA-MONOOXYGENASE, OXYGENASE COMPONENT"/>
    <property type="match status" value="1"/>
</dbReference>
<dbReference type="Gene3D" id="2.102.10.10">
    <property type="entry name" value="Rieske [2Fe-2S] iron-sulphur domain"/>
    <property type="match status" value="1"/>
</dbReference>
<keyword evidence="6" id="KW-0812">Transmembrane</keyword>
<dbReference type="GO" id="GO:0004497">
    <property type="term" value="F:monooxygenase activity"/>
    <property type="evidence" value="ECO:0007669"/>
    <property type="project" value="UniProtKB-ARBA"/>
</dbReference>
<dbReference type="InterPro" id="IPR036922">
    <property type="entry name" value="Rieske_2Fe-2S_sf"/>
</dbReference>
<dbReference type="RefSeq" id="WP_163759465.1">
    <property type="nucleotide sequence ID" value="NZ_BLKW01000004.1"/>
</dbReference>
<reference evidence="8 9" key="1">
    <citation type="journal article" date="2019" name="Emerg. Microbes Infect.">
        <title>Comprehensive subspecies identification of 175 nontuberculous mycobacteria species based on 7547 genomic profiles.</title>
        <authorList>
            <person name="Matsumoto Y."/>
            <person name="Kinjo T."/>
            <person name="Motooka D."/>
            <person name="Nabeya D."/>
            <person name="Jung N."/>
            <person name="Uechi K."/>
            <person name="Horii T."/>
            <person name="Iida T."/>
            <person name="Fujita J."/>
            <person name="Nakamura S."/>
        </authorList>
    </citation>
    <scope>NUCLEOTIDE SEQUENCE [LARGE SCALE GENOMIC DNA]</scope>
    <source>
        <strain evidence="8 9">JCM 17322</strain>
    </source>
</reference>
<accession>A0A7I9Y2H7</accession>
<dbReference type="Proteomes" id="UP000465361">
    <property type="component" value="Unassembled WGS sequence"/>
</dbReference>
<keyword evidence="2" id="KW-0479">Metal-binding</keyword>
<sequence length="319" mass="34629">MAGRSPRVQNRIHRLGMWVLSLLGRQEWLDRPSYRLEHVLAFMFNALGGARDRVTNVLHGVWLGHPLHPALASLATGSIGTTVALDVLSALPGRPAAEVRDVSRFARHALAMGFAANMGAAVTGATDWQHTHEQARRVGLVHGVLNTLAMVLYGWSWWARRRGRHLRGIAASAVGYGITMASSYLGGALVFDAGLGMDQSGKRLQLPDWTPVLRLEELAEGRPQRVQLNGAGLVLYRSGQQVTAVGEYCPHLAAPMADGWIDRGRIVCPWHGSRFDVESGEVLRGPAVAPLPCYQVRLVDGMVELRGGKRNPVGQGVAQ</sequence>
<dbReference type="PANTHER" id="PTHR21266">
    <property type="entry name" value="IRON-SULFUR DOMAIN CONTAINING PROTEIN"/>
    <property type="match status" value="1"/>
</dbReference>
<dbReference type="Pfam" id="PF09990">
    <property type="entry name" value="DUF2231"/>
    <property type="match status" value="1"/>
</dbReference>
<dbReference type="Pfam" id="PF00355">
    <property type="entry name" value="Rieske"/>
    <property type="match status" value="1"/>
</dbReference>
<keyword evidence="9" id="KW-1185">Reference proteome</keyword>
<comment type="caution">
    <text evidence="8">The sequence shown here is derived from an EMBL/GenBank/DDBJ whole genome shotgun (WGS) entry which is preliminary data.</text>
</comment>
<evidence type="ECO:0000256" key="3">
    <source>
        <dbReference type="ARBA" id="ARBA00023002"/>
    </source>
</evidence>